<dbReference type="Proteomes" id="UP001306508">
    <property type="component" value="Unassembled WGS sequence"/>
</dbReference>
<accession>A0AAN7WS39</accession>
<dbReference type="AlphaFoldDB" id="A0AAN7WS39"/>
<name>A0AAN7WS39_9SACH</name>
<evidence type="ECO:0000313" key="1">
    <source>
        <dbReference type="EMBL" id="KAK5781027.1"/>
    </source>
</evidence>
<sequence>MLPIIDLDQISGETELLPIVKQILSNYDTFLLKNYANFKSLQRLINNLKSSNQITNGLKPFDNNDFTGLIPIYKDNESNDTDSDNNPSLWVEQYVNDSNINPSVPKNVNCQRIMNHLWSIGQFFTEVAIHCFDKNPADVDIELSSMLTRYVGSTDSNNDQYYIDDIIDNNNSYDWISVNSSGLLLMFPLATGIKIKPATSSVEDNVWITINEPDCLLVHTAASLQKLSNGLHTTTPIQINPGLCPIYLTTYKPFSDPIAMKDFIQEQIQQYPYIGSKFYVREANKLKLSKEVKDLIKLFNSCETILSLYSIQKPVNGEGNPSITKYILPQLNRMVQGNKITIQTFLKMMTLWPHCYELDYSLVDEDDLVIVVPKRNNLISMVNESRKLTFYKNAMKWLEDHDSDDTGNIIAEIPVFQLRKRQIPVQDTTTNPLMQRKLAVPFKKGKYLNNSMNNNNNNTHDSKLSYFKFKEKPFDTQENLLQRIKMKENSALWERDKQDKIYDKFLTTKTRQVLNILKSLHVAEPYTVTMLTTMIVDSLYDGNNPIGLKEAETILDRLVEQRSDIKLLNTTDGLKVYRWEKPL</sequence>
<evidence type="ECO:0000313" key="2">
    <source>
        <dbReference type="Proteomes" id="UP001306508"/>
    </source>
</evidence>
<proteinExistence type="predicted"/>
<reference evidence="2" key="1">
    <citation type="submission" date="2023-07" db="EMBL/GenBank/DDBJ databases">
        <title>A draft genome of Kazachstania heterogenica Y-27499.</title>
        <authorList>
            <person name="Donic C."/>
            <person name="Kralova J.S."/>
            <person name="Fidel L."/>
            <person name="Ben-Dor S."/>
            <person name="Jung S."/>
        </authorList>
    </citation>
    <scope>NUCLEOTIDE SEQUENCE [LARGE SCALE GENOMIC DNA]</scope>
    <source>
        <strain evidence="2">Y27499</strain>
    </source>
</reference>
<dbReference type="EMBL" id="JAWIZZ010000038">
    <property type="protein sequence ID" value="KAK5781027.1"/>
    <property type="molecule type" value="Genomic_DNA"/>
</dbReference>
<gene>
    <name evidence="1" type="ORF">RI543_001415</name>
</gene>
<keyword evidence="2" id="KW-1185">Reference proteome</keyword>
<comment type="caution">
    <text evidence="1">The sequence shown here is derived from an EMBL/GenBank/DDBJ whole genome shotgun (WGS) entry which is preliminary data.</text>
</comment>
<protein>
    <submittedName>
        <fullName evidence="1">Uncharacterized protein</fullName>
    </submittedName>
</protein>
<organism evidence="1 2">
    <name type="scientific">Arxiozyma heterogenica</name>
    <dbReference type="NCBI Taxonomy" id="278026"/>
    <lineage>
        <taxon>Eukaryota</taxon>
        <taxon>Fungi</taxon>
        <taxon>Dikarya</taxon>
        <taxon>Ascomycota</taxon>
        <taxon>Saccharomycotina</taxon>
        <taxon>Saccharomycetes</taxon>
        <taxon>Saccharomycetales</taxon>
        <taxon>Saccharomycetaceae</taxon>
        <taxon>Arxiozyma</taxon>
    </lineage>
</organism>